<reference evidence="1 2" key="1">
    <citation type="submission" date="2007-01" db="EMBL/GenBank/DDBJ databases">
        <authorList>
            <person name="Haygood M."/>
            <person name="Podell S."/>
            <person name="Anderson C."/>
            <person name="Hopkinson B."/>
            <person name="Roe K."/>
            <person name="Barbeau K."/>
            <person name="Gaasterland T."/>
            <person name="Ferriera S."/>
            <person name="Johnson J."/>
            <person name="Kravitz S."/>
            <person name="Beeson K."/>
            <person name="Sutton G."/>
            <person name="Rogers Y.-H."/>
            <person name="Friedman R."/>
            <person name="Frazier M."/>
            <person name="Venter J.C."/>
        </authorList>
    </citation>
    <scope>NUCLEOTIDE SEQUENCE [LARGE SCALE GENOMIC DNA]</scope>
    <source>
        <strain evidence="1 2">ATCC 23134</strain>
    </source>
</reference>
<dbReference type="EMBL" id="AAWS01000013">
    <property type="protein sequence ID" value="EAY28898.1"/>
    <property type="molecule type" value="Genomic_DNA"/>
</dbReference>
<keyword evidence="2" id="KW-1185">Reference proteome</keyword>
<evidence type="ECO:0000313" key="2">
    <source>
        <dbReference type="Proteomes" id="UP000004095"/>
    </source>
</evidence>
<dbReference type="Proteomes" id="UP000004095">
    <property type="component" value="Unassembled WGS sequence"/>
</dbReference>
<protein>
    <submittedName>
        <fullName evidence="1">Uncharacterized protein</fullName>
    </submittedName>
</protein>
<proteinExistence type="predicted"/>
<gene>
    <name evidence="1" type="ORF">M23134_00052</name>
</gene>
<evidence type="ECO:0000313" key="1">
    <source>
        <dbReference type="EMBL" id="EAY28898.1"/>
    </source>
</evidence>
<accession>A1ZKT2</accession>
<sequence>MANGCIILGRSVKQFLKKLKTLTLSIIFANIRKKLSFYEMSL</sequence>
<name>A1ZKT2_MICM2</name>
<organism evidence="1 2">
    <name type="scientific">Microscilla marina ATCC 23134</name>
    <dbReference type="NCBI Taxonomy" id="313606"/>
    <lineage>
        <taxon>Bacteria</taxon>
        <taxon>Pseudomonadati</taxon>
        <taxon>Bacteroidota</taxon>
        <taxon>Cytophagia</taxon>
        <taxon>Cytophagales</taxon>
        <taxon>Microscillaceae</taxon>
        <taxon>Microscilla</taxon>
    </lineage>
</organism>
<dbReference type="AlphaFoldDB" id="A1ZKT2"/>
<comment type="caution">
    <text evidence="1">The sequence shown here is derived from an EMBL/GenBank/DDBJ whole genome shotgun (WGS) entry which is preliminary data.</text>
</comment>